<organism evidence="1 2">
    <name type="scientific">Vibrio cholerae</name>
    <dbReference type="NCBI Taxonomy" id="666"/>
    <lineage>
        <taxon>Bacteria</taxon>
        <taxon>Pseudomonadati</taxon>
        <taxon>Pseudomonadota</taxon>
        <taxon>Gammaproteobacteria</taxon>
        <taxon>Vibrionales</taxon>
        <taxon>Vibrionaceae</taxon>
        <taxon>Vibrio</taxon>
    </lineage>
</organism>
<feature type="non-terminal residue" evidence="1">
    <location>
        <position position="1"/>
    </location>
</feature>
<proteinExistence type="predicted"/>
<feature type="non-terminal residue" evidence="1">
    <location>
        <position position="94"/>
    </location>
</feature>
<accession>A0AAW4KW44</accession>
<evidence type="ECO:0000313" key="2">
    <source>
        <dbReference type="Proteomes" id="UP001196338"/>
    </source>
</evidence>
<name>A0AAW4KW44_VIBCL</name>
<dbReference type="EMBL" id="JAHBND010000801">
    <property type="protein sequence ID" value="MBS7675459.1"/>
    <property type="molecule type" value="Genomic_DNA"/>
</dbReference>
<reference evidence="1" key="2">
    <citation type="submission" date="2023-08" db="EMBL/GenBank/DDBJ databases">
        <title>Vibrio cholerae Outbreaks in Tanzania Exemplify Founder Flush: Simultaneous Increases in Population Size and Genetic Diversity.</title>
        <authorList>
            <person name="Debes A.K."/>
            <person name="Mohammed A."/>
            <person name="Maseke I."/>
            <person name="Almeida M."/>
            <person name="Li S."/>
            <person name="Matimba H."/>
            <person name="Joachim A."/>
            <person name="Mizinduko M."/>
            <person name="Nyanga S."/>
            <person name="Kelly M."/>
            <person name="Kachwamba Y."/>
            <person name="Schaffer A.M."/>
            <person name="Nyanga A.S."/>
            <person name="Mghamba J."/>
            <person name="Mosha F.S."/>
            <person name="Sack D.A."/>
            <person name="Stine O.C."/>
        </authorList>
    </citation>
    <scope>NUCLEOTIDE SEQUENCE</scope>
    <source>
        <strain evidence="1">TDS0091212</strain>
    </source>
</reference>
<dbReference type="RefSeq" id="WP_213421300.1">
    <property type="nucleotide sequence ID" value="NZ_JAHBND010000801.1"/>
</dbReference>
<comment type="caution">
    <text evidence="1">The sequence shown here is derived from an EMBL/GenBank/DDBJ whole genome shotgun (WGS) entry which is preliminary data.</text>
</comment>
<protein>
    <submittedName>
        <fullName evidence="1">Uncharacterized protein</fullName>
    </submittedName>
</protein>
<sequence>EELKQSTDTPAIEARNGFLEEARAATQQARQVCSEGYLLQRPSASKVDYLWTHGFVDINLVKKRTPLKAGDYLTEYAIRDKSKIRPGIKPEEAD</sequence>
<evidence type="ECO:0000313" key="1">
    <source>
        <dbReference type="EMBL" id="MBS7675459.1"/>
    </source>
</evidence>
<dbReference type="AlphaFoldDB" id="A0AAW4KW44"/>
<dbReference type="Proteomes" id="UP001196338">
    <property type="component" value="Unassembled WGS sequence"/>
</dbReference>
<reference evidence="1" key="1">
    <citation type="submission" date="2021-05" db="EMBL/GenBank/DDBJ databases">
        <authorList>
            <person name="Stine C."/>
        </authorList>
    </citation>
    <scope>NUCLEOTIDE SEQUENCE</scope>
    <source>
        <strain evidence="1">TDS0091212</strain>
    </source>
</reference>
<gene>
    <name evidence="1" type="ORF">KIN13_18800</name>
</gene>